<sequence length="71" mass="7528">MSSHIVGLRLGSAATGQRSSSVFSPPVSSNRTDPNNSQCLSYIDSTSTLWTAKSKKNLSNPSTNCGNVLRL</sequence>
<evidence type="ECO:0000313" key="2">
    <source>
        <dbReference type="EMBL" id="CEL59751.1"/>
    </source>
</evidence>
<reference evidence="2 3" key="1">
    <citation type="submission" date="2014-11" db="EMBL/GenBank/DDBJ databases">
        <authorList>
            <person name="Wibberg Daniel"/>
        </authorList>
    </citation>
    <scope>NUCLEOTIDE SEQUENCE [LARGE SCALE GENOMIC DNA]</scope>
    <source>
        <strain evidence="2">Rhizoctonia solani AG1-IB 7/3/14</strain>
    </source>
</reference>
<dbReference type="EMBL" id="LN679103">
    <property type="protein sequence ID" value="CEL59751.1"/>
    <property type="molecule type" value="Genomic_DNA"/>
</dbReference>
<dbReference type="AlphaFoldDB" id="A0A0B7FP62"/>
<name>A0A0B7FP62_THACB</name>
<protein>
    <submittedName>
        <fullName evidence="2">Uncharacterized protein</fullName>
    </submittedName>
</protein>
<feature type="region of interest" description="Disordered" evidence="1">
    <location>
        <begin position="1"/>
        <end position="38"/>
    </location>
</feature>
<dbReference type="Proteomes" id="UP000059188">
    <property type="component" value="Unassembled WGS sequence"/>
</dbReference>
<evidence type="ECO:0000313" key="3">
    <source>
        <dbReference type="Proteomes" id="UP000059188"/>
    </source>
</evidence>
<evidence type="ECO:0000256" key="1">
    <source>
        <dbReference type="SAM" id="MobiDB-lite"/>
    </source>
</evidence>
<organism evidence="2 3">
    <name type="scientific">Thanatephorus cucumeris (strain AG1-IB / isolate 7/3/14)</name>
    <name type="common">Lettuce bottom rot fungus</name>
    <name type="synonym">Rhizoctonia solani</name>
    <dbReference type="NCBI Taxonomy" id="1108050"/>
    <lineage>
        <taxon>Eukaryota</taxon>
        <taxon>Fungi</taxon>
        <taxon>Dikarya</taxon>
        <taxon>Basidiomycota</taxon>
        <taxon>Agaricomycotina</taxon>
        <taxon>Agaricomycetes</taxon>
        <taxon>Cantharellales</taxon>
        <taxon>Ceratobasidiaceae</taxon>
        <taxon>Rhizoctonia</taxon>
        <taxon>Rhizoctonia solani AG-1</taxon>
    </lineage>
</organism>
<accession>A0A0B7FP62</accession>
<proteinExistence type="predicted"/>
<gene>
    <name evidence="2" type="ORF">RSOLAG1IB_03684</name>
</gene>
<keyword evidence="3" id="KW-1185">Reference proteome</keyword>
<feature type="compositionally biased region" description="Low complexity" evidence="1">
    <location>
        <begin position="19"/>
        <end position="29"/>
    </location>
</feature>